<proteinExistence type="predicted"/>
<name>A0A7V7VT63_9HYPH</name>
<dbReference type="AlphaFoldDB" id="A0A7V7VT63"/>
<evidence type="ECO:0000313" key="2">
    <source>
        <dbReference type="Proteomes" id="UP000460650"/>
    </source>
</evidence>
<comment type="caution">
    <text evidence="1">The sequence shown here is derived from an EMBL/GenBank/DDBJ whole genome shotgun (WGS) entry which is preliminary data.</text>
</comment>
<dbReference type="Proteomes" id="UP000460650">
    <property type="component" value="Unassembled WGS sequence"/>
</dbReference>
<gene>
    <name evidence="1" type="ORF">F9K94_17605</name>
</gene>
<dbReference type="EMBL" id="WBVY01000004">
    <property type="protein sequence ID" value="KAB2656314.1"/>
    <property type="molecule type" value="Genomic_DNA"/>
</dbReference>
<accession>A0A7V7VT63</accession>
<sequence length="67" mass="7440">MKDVSEHVVSDIGDANIHRRFVGANRPDAELHLVLLRGKDMLDSEPDLCPRFAHDIKSGMGLPSGFR</sequence>
<protein>
    <submittedName>
        <fullName evidence="1">Uncharacterized protein</fullName>
    </submittedName>
</protein>
<reference evidence="1 2" key="1">
    <citation type="submission" date="2019-09" db="EMBL/GenBank/DDBJ databases">
        <title>Taxonomic organization of the family Brucellaceae based on a phylogenomic approach.</title>
        <authorList>
            <person name="Leclercq S."/>
            <person name="Cloeckaert A."/>
            <person name="Zygmunt M.S."/>
        </authorList>
    </citation>
    <scope>NUCLEOTIDE SEQUENCE [LARGE SCALE GENOMIC DNA]</scope>
    <source>
        <strain evidence="1 2">TA93</strain>
    </source>
</reference>
<evidence type="ECO:0000313" key="1">
    <source>
        <dbReference type="EMBL" id="KAB2656314.1"/>
    </source>
</evidence>
<organism evidence="1 2">
    <name type="scientific">Brucella tritici</name>
    <dbReference type="NCBI Taxonomy" id="94626"/>
    <lineage>
        <taxon>Bacteria</taxon>
        <taxon>Pseudomonadati</taxon>
        <taxon>Pseudomonadota</taxon>
        <taxon>Alphaproteobacteria</taxon>
        <taxon>Hyphomicrobiales</taxon>
        <taxon>Brucellaceae</taxon>
        <taxon>Brucella/Ochrobactrum group</taxon>
        <taxon>Brucella</taxon>
    </lineage>
</organism>
<dbReference type="RefSeq" id="WP_151647290.1">
    <property type="nucleotide sequence ID" value="NZ_WBVY01000004.1"/>
</dbReference>